<evidence type="ECO:0000256" key="1">
    <source>
        <dbReference type="SAM" id="MobiDB-lite"/>
    </source>
</evidence>
<protein>
    <submittedName>
        <fullName evidence="2">Uncharacterized protein</fullName>
    </submittedName>
</protein>
<evidence type="ECO:0000313" key="2">
    <source>
        <dbReference type="EMBL" id="MBX66226.1"/>
    </source>
</evidence>
<dbReference type="AlphaFoldDB" id="A0A2P2QGZ4"/>
<name>A0A2P2QGZ4_RHIMU</name>
<sequence length="23" mass="2698">MKSQKSNIDHILKTEAQIKTQQK</sequence>
<accession>A0A2P2QGZ4</accession>
<organism evidence="2">
    <name type="scientific">Rhizophora mucronata</name>
    <name type="common">Asiatic mangrove</name>
    <dbReference type="NCBI Taxonomy" id="61149"/>
    <lineage>
        <taxon>Eukaryota</taxon>
        <taxon>Viridiplantae</taxon>
        <taxon>Streptophyta</taxon>
        <taxon>Embryophyta</taxon>
        <taxon>Tracheophyta</taxon>
        <taxon>Spermatophyta</taxon>
        <taxon>Magnoliopsida</taxon>
        <taxon>eudicotyledons</taxon>
        <taxon>Gunneridae</taxon>
        <taxon>Pentapetalae</taxon>
        <taxon>rosids</taxon>
        <taxon>fabids</taxon>
        <taxon>Malpighiales</taxon>
        <taxon>Rhizophoraceae</taxon>
        <taxon>Rhizophora</taxon>
    </lineage>
</organism>
<reference evidence="2" key="1">
    <citation type="submission" date="2018-02" db="EMBL/GenBank/DDBJ databases">
        <title>Rhizophora mucronata_Transcriptome.</title>
        <authorList>
            <person name="Meera S.P."/>
            <person name="Sreeshan A."/>
            <person name="Augustine A."/>
        </authorList>
    </citation>
    <scope>NUCLEOTIDE SEQUENCE</scope>
    <source>
        <tissue evidence="2">Leaf</tissue>
    </source>
</reference>
<dbReference type="EMBL" id="GGEC01085742">
    <property type="protein sequence ID" value="MBX66226.1"/>
    <property type="molecule type" value="Transcribed_RNA"/>
</dbReference>
<feature type="region of interest" description="Disordered" evidence="1">
    <location>
        <begin position="1"/>
        <end position="23"/>
    </location>
</feature>
<proteinExistence type="predicted"/>